<evidence type="ECO:0000256" key="1">
    <source>
        <dbReference type="ARBA" id="ARBA00022849"/>
    </source>
</evidence>
<dbReference type="GO" id="GO:0003677">
    <property type="term" value="F:DNA binding"/>
    <property type="evidence" value="ECO:0007669"/>
    <property type="project" value="UniProtKB-KW"/>
</dbReference>
<keyword evidence="5" id="KW-0804">Transcription</keyword>
<dbReference type="AlphaFoldDB" id="A0A418XBD0"/>
<dbReference type="InterPro" id="IPR001845">
    <property type="entry name" value="HTH_ArsR_DNA-bd_dom"/>
</dbReference>
<dbReference type="RefSeq" id="WP_119955440.1">
    <property type="nucleotide sequence ID" value="NZ_QYUR01000006.1"/>
</dbReference>
<evidence type="ECO:0000313" key="8">
    <source>
        <dbReference type="EMBL" id="RJG09747.1"/>
    </source>
</evidence>
<keyword evidence="4" id="KW-0238">DNA-binding</keyword>
<dbReference type="SUPFAM" id="SSF46785">
    <property type="entry name" value="Winged helix' DNA-binding domain"/>
    <property type="match status" value="1"/>
</dbReference>
<keyword evidence="2" id="KW-0480">Metal-thiolate cluster</keyword>
<dbReference type="OrthoDB" id="9793058at2"/>
<dbReference type="PANTHER" id="PTHR33154">
    <property type="entry name" value="TRANSCRIPTIONAL REGULATOR, ARSR FAMILY"/>
    <property type="match status" value="1"/>
</dbReference>
<dbReference type="SMART" id="SM00418">
    <property type="entry name" value="HTH_ARSR"/>
    <property type="match status" value="1"/>
</dbReference>
<comment type="function">
    <text evidence="6">Binds arsenite and regulates the expression of arsenic efflux pumps. In vitro, also binds antimony and bismuth, but not arsenate.</text>
</comment>
<dbReference type="NCBIfam" id="NF033788">
    <property type="entry name" value="HTH_metalloreg"/>
    <property type="match status" value="1"/>
</dbReference>
<evidence type="ECO:0000256" key="5">
    <source>
        <dbReference type="ARBA" id="ARBA00023163"/>
    </source>
</evidence>
<dbReference type="GO" id="GO:0003700">
    <property type="term" value="F:DNA-binding transcription factor activity"/>
    <property type="evidence" value="ECO:0007669"/>
    <property type="project" value="InterPro"/>
</dbReference>
<organism evidence="8 9">
    <name type="scientific">Pseudomonas cavernicola</name>
    <dbReference type="NCBI Taxonomy" id="2320866"/>
    <lineage>
        <taxon>Bacteria</taxon>
        <taxon>Pseudomonadati</taxon>
        <taxon>Pseudomonadota</taxon>
        <taxon>Gammaproteobacteria</taxon>
        <taxon>Pseudomonadales</taxon>
        <taxon>Pseudomonadaceae</taxon>
        <taxon>Pseudomonas</taxon>
    </lineage>
</organism>
<dbReference type="Gene3D" id="1.10.10.10">
    <property type="entry name" value="Winged helix-like DNA-binding domain superfamily/Winged helix DNA-binding domain"/>
    <property type="match status" value="1"/>
</dbReference>
<evidence type="ECO:0000313" key="9">
    <source>
        <dbReference type="Proteomes" id="UP000284021"/>
    </source>
</evidence>
<dbReference type="GO" id="GO:0046872">
    <property type="term" value="F:metal ion binding"/>
    <property type="evidence" value="ECO:0007669"/>
    <property type="project" value="UniProtKB-KW"/>
</dbReference>
<keyword evidence="1" id="KW-0059">Arsenical resistance</keyword>
<dbReference type="InterPro" id="IPR036388">
    <property type="entry name" value="WH-like_DNA-bd_sf"/>
</dbReference>
<dbReference type="NCBIfam" id="NF007528">
    <property type="entry name" value="PRK10141.1"/>
    <property type="match status" value="1"/>
</dbReference>
<dbReference type="InterPro" id="IPR011991">
    <property type="entry name" value="ArsR-like_HTH"/>
</dbReference>
<keyword evidence="3" id="KW-0805">Transcription regulation</keyword>
<dbReference type="PRINTS" id="PR00778">
    <property type="entry name" value="HTHARSR"/>
</dbReference>
<dbReference type="PANTHER" id="PTHR33154:SF18">
    <property type="entry name" value="ARSENICAL RESISTANCE OPERON REPRESSOR"/>
    <property type="match status" value="1"/>
</dbReference>
<dbReference type="InterPro" id="IPR051081">
    <property type="entry name" value="HTH_MetalResp_TranReg"/>
</dbReference>
<proteinExistence type="predicted"/>
<evidence type="ECO:0000256" key="2">
    <source>
        <dbReference type="ARBA" id="ARBA00022851"/>
    </source>
</evidence>
<keyword evidence="9" id="KW-1185">Reference proteome</keyword>
<keyword evidence="2" id="KW-0479">Metal-binding</keyword>
<reference evidence="8 9" key="1">
    <citation type="submission" date="2018-09" db="EMBL/GenBank/DDBJ databases">
        <authorList>
            <person name="Zhu H."/>
        </authorList>
    </citation>
    <scope>NUCLEOTIDE SEQUENCE [LARGE SCALE GENOMIC DNA]</scope>
    <source>
        <strain evidence="8 9">K1S02-6</strain>
    </source>
</reference>
<dbReference type="Pfam" id="PF01022">
    <property type="entry name" value="HTH_5"/>
    <property type="match status" value="1"/>
</dbReference>
<dbReference type="PROSITE" id="PS50987">
    <property type="entry name" value="HTH_ARSR_2"/>
    <property type="match status" value="1"/>
</dbReference>
<accession>A0A418XBD0</accession>
<dbReference type="InterPro" id="IPR036390">
    <property type="entry name" value="WH_DNA-bd_sf"/>
</dbReference>
<evidence type="ECO:0000259" key="7">
    <source>
        <dbReference type="PROSITE" id="PS50987"/>
    </source>
</evidence>
<dbReference type="GO" id="GO:0046685">
    <property type="term" value="P:response to arsenic-containing substance"/>
    <property type="evidence" value="ECO:0007669"/>
    <property type="project" value="UniProtKB-KW"/>
</dbReference>
<dbReference type="CDD" id="cd00090">
    <property type="entry name" value="HTH_ARSR"/>
    <property type="match status" value="1"/>
</dbReference>
<dbReference type="Proteomes" id="UP000284021">
    <property type="component" value="Unassembled WGS sequence"/>
</dbReference>
<dbReference type="EMBL" id="QYUR01000006">
    <property type="protein sequence ID" value="RJG09747.1"/>
    <property type="molecule type" value="Genomic_DNA"/>
</dbReference>
<sequence>MLTPVRLFKALSDETRLRCLALIGSGERCVCELTSALDLAQPKISRHLAQLRSSGVLLDRRQGQWVYYQINPALPDWASVILRETLAACAHEPRFVEDATPSEPQGDAACCA</sequence>
<evidence type="ECO:0000256" key="6">
    <source>
        <dbReference type="ARBA" id="ARBA00060178"/>
    </source>
</evidence>
<dbReference type="FunFam" id="1.10.10.10:FF:000279">
    <property type="entry name" value="Transcriptional regulator, ArsR family"/>
    <property type="match status" value="1"/>
</dbReference>
<gene>
    <name evidence="8" type="ORF">D3879_16910</name>
</gene>
<name>A0A418XBD0_9PSED</name>
<evidence type="ECO:0000256" key="4">
    <source>
        <dbReference type="ARBA" id="ARBA00023125"/>
    </source>
</evidence>
<protein>
    <submittedName>
        <fullName evidence="8">ArsR family transcriptional regulator</fullName>
    </submittedName>
</protein>
<comment type="caution">
    <text evidence="8">The sequence shown here is derived from an EMBL/GenBank/DDBJ whole genome shotgun (WGS) entry which is preliminary data.</text>
</comment>
<evidence type="ECO:0000256" key="3">
    <source>
        <dbReference type="ARBA" id="ARBA00023015"/>
    </source>
</evidence>
<feature type="domain" description="HTH arsR-type" evidence="7">
    <location>
        <begin position="1"/>
        <end position="89"/>
    </location>
</feature>